<dbReference type="PROSITE" id="PS50994">
    <property type="entry name" value="INTEGRASE"/>
    <property type="match status" value="1"/>
</dbReference>
<organism evidence="3 4">
    <name type="scientific">Vibrio rotiferianus</name>
    <dbReference type="NCBI Taxonomy" id="190895"/>
    <lineage>
        <taxon>Bacteria</taxon>
        <taxon>Pseudomonadati</taxon>
        <taxon>Pseudomonadota</taxon>
        <taxon>Gammaproteobacteria</taxon>
        <taxon>Vibrionales</taxon>
        <taxon>Vibrionaceae</taxon>
        <taxon>Vibrio</taxon>
    </lineage>
</organism>
<feature type="domain" description="Integrase catalytic" evidence="2">
    <location>
        <begin position="210"/>
        <end position="420"/>
    </location>
</feature>
<dbReference type="SUPFAM" id="SSF53098">
    <property type="entry name" value="Ribonuclease H-like"/>
    <property type="match status" value="1"/>
</dbReference>
<proteinExistence type="predicted"/>
<dbReference type="Gene3D" id="3.30.420.10">
    <property type="entry name" value="Ribonuclease H-like superfamily/Ribonuclease H"/>
    <property type="match status" value="1"/>
</dbReference>
<dbReference type="InterPro" id="IPR015378">
    <property type="entry name" value="Transposase-like_Mu_C"/>
</dbReference>
<accession>A0A510IIF3</accession>
<dbReference type="Proteomes" id="UP000315115">
    <property type="component" value="Chromosome 2"/>
</dbReference>
<feature type="region of interest" description="Disordered" evidence="1">
    <location>
        <begin position="1"/>
        <end position="23"/>
    </location>
</feature>
<dbReference type="GO" id="GO:0003676">
    <property type="term" value="F:nucleic acid binding"/>
    <property type="evidence" value="ECO:0007669"/>
    <property type="project" value="InterPro"/>
</dbReference>
<evidence type="ECO:0000259" key="2">
    <source>
        <dbReference type="PROSITE" id="PS50994"/>
    </source>
</evidence>
<dbReference type="GO" id="GO:0015074">
    <property type="term" value="P:DNA integration"/>
    <property type="evidence" value="ECO:0007669"/>
    <property type="project" value="InterPro"/>
</dbReference>
<gene>
    <name evidence="3" type="ORF">VroAM7_46530</name>
</gene>
<name>A0A510IIF3_9VIBR</name>
<evidence type="ECO:0000256" key="1">
    <source>
        <dbReference type="SAM" id="MobiDB-lite"/>
    </source>
</evidence>
<sequence>MNDEDTERFGELFPSSSSGVQSKPKETLSLPLWEDVDLVFKDVFGVSEERRDEAIHRYNVLELLIERYGNNFSKKEIDEALPTLEEKFGSSTPSAITIYRYWRAFKKSDFQLSSLIPKITAGNTGYNLPEELEPLVQEAIKDYFSVEKQTAASAYITLETEVSRYNEMHDTQYSLFSIQSFRKRLRKHSEYEKILLRKGKSAADSTFRKVGQRPATTRALERVEADHTRLDLFVIDERHGIPLGRPWLTLLYDTHTKSIIGFYLGFEPPSYLSVSLALENAILPKDYVKDLYPSVEGRWPCYGLPEHLIVDNGAEFNSRDFKIACKALKVKVKKNPTKKPWLKGSVERYFRTINNRLLSRIPGKSFTNVFERKDYDPLENAVIDSLLLQEMIHIWIVDIYQNGKNGLENNIPNLSWIDAVNSSVPPRPFNGTREELKFNLGKNYQVTLDKNGVRLGTTIRYSSARLARYFGSQTCSSRKSVKVHIKYDPSCLGRIFVLDEIKEEFFAVEAVDADYAYSVSEWLHKTCCNYARRHIRKNYNHKDVVKAWQKILCIIDDAIEKTGRSKKRNSLGITTTARVQRVKEHSERATFETKKQQTDVNAKATSDLDDEFDWDIEVNTRGWSIE</sequence>
<dbReference type="InterPro" id="IPR001584">
    <property type="entry name" value="Integrase_cat-core"/>
</dbReference>
<reference evidence="4" key="1">
    <citation type="submission" date="2019-07" db="EMBL/GenBank/DDBJ databases">
        <title>Complete Genome Sequences of Vibrion rotiferianus strain AM7.</title>
        <authorList>
            <person name="Miyazaki K."/>
            <person name="Wiseschart A."/>
            <person name="Pootanakit K."/>
            <person name="Ishimori K."/>
            <person name="Kitahara K."/>
        </authorList>
    </citation>
    <scope>NUCLEOTIDE SEQUENCE [LARGE SCALE GENOMIC DNA]</scope>
    <source>
        <strain evidence="4">AM7</strain>
    </source>
</reference>
<dbReference type="InterPro" id="IPR012337">
    <property type="entry name" value="RNaseH-like_sf"/>
</dbReference>
<protein>
    <submittedName>
        <fullName evidence="3">Transposase</fullName>
    </submittedName>
</protein>
<dbReference type="Pfam" id="PF09299">
    <property type="entry name" value="Mu-transpos_C"/>
    <property type="match status" value="1"/>
</dbReference>
<dbReference type="AlphaFoldDB" id="A0A510IIF3"/>
<dbReference type="InterPro" id="IPR036397">
    <property type="entry name" value="RNaseH_sf"/>
</dbReference>
<dbReference type="RefSeq" id="WP_143694119.1">
    <property type="nucleotide sequence ID" value="NZ_AP019799.1"/>
</dbReference>
<dbReference type="EMBL" id="AP019799">
    <property type="protein sequence ID" value="BBL92000.1"/>
    <property type="molecule type" value="Genomic_DNA"/>
</dbReference>
<evidence type="ECO:0000313" key="3">
    <source>
        <dbReference type="EMBL" id="BBL92000.1"/>
    </source>
</evidence>
<evidence type="ECO:0000313" key="4">
    <source>
        <dbReference type="Proteomes" id="UP000315115"/>
    </source>
</evidence>